<feature type="region of interest" description="Disordered" evidence="1">
    <location>
        <begin position="177"/>
        <end position="201"/>
    </location>
</feature>
<gene>
    <name evidence="4" type="ORF">DCAR_0727496</name>
</gene>
<dbReference type="Pfam" id="PF21647">
    <property type="entry name" value="DUF6857"/>
    <property type="match status" value="1"/>
</dbReference>
<dbReference type="AlphaFoldDB" id="A0AAF1B661"/>
<dbReference type="PANTHER" id="PTHR31928:SF3">
    <property type="entry name" value="EXPRESSED PROTEIN"/>
    <property type="match status" value="1"/>
</dbReference>
<evidence type="ECO:0000259" key="2">
    <source>
        <dbReference type="Pfam" id="PF06075"/>
    </source>
</evidence>
<organism evidence="4 5">
    <name type="scientific">Daucus carota subsp. sativus</name>
    <name type="common">Carrot</name>
    <dbReference type="NCBI Taxonomy" id="79200"/>
    <lineage>
        <taxon>Eukaryota</taxon>
        <taxon>Viridiplantae</taxon>
        <taxon>Streptophyta</taxon>
        <taxon>Embryophyta</taxon>
        <taxon>Tracheophyta</taxon>
        <taxon>Spermatophyta</taxon>
        <taxon>Magnoliopsida</taxon>
        <taxon>eudicotyledons</taxon>
        <taxon>Gunneridae</taxon>
        <taxon>Pentapetalae</taxon>
        <taxon>asterids</taxon>
        <taxon>campanulids</taxon>
        <taxon>Apiales</taxon>
        <taxon>Apiaceae</taxon>
        <taxon>Apioideae</taxon>
        <taxon>Scandiceae</taxon>
        <taxon>Daucinae</taxon>
        <taxon>Daucus</taxon>
        <taxon>Daucus sect. Daucus</taxon>
    </lineage>
</organism>
<dbReference type="InterPro" id="IPR048297">
    <property type="entry name" value="DUF936_dom_pln"/>
</dbReference>
<evidence type="ECO:0000259" key="3">
    <source>
        <dbReference type="Pfam" id="PF21647"/>
    </source>
</evidence>
<reference evidence="4" key="1">
    <citation type="journal article" date="2016" name="Nat. Genet.">
        <title>A high-quality carrot genome assembly provides new insights into carotenoid accumulation and asterid genome evolution.</title>
        <authorList>
            <person name="Iorizzo M."/>
            <person name="Ellison S."/>
            <person name="Senalik D."/>
            <person name="Zeng P."/>
            <person name="Satapoomin P."/>
            <person name="Huang J."/>
            <person name="Bowman M."/>
            <person name="Iovene M."/>
            <person name="Sanseverino W."/>
            <person name="Cavagnaro P."/>
            <person name="Yildiz M."/>
            <person name="Macko-Podgorni A."/>
            <person name="Moranska E."/>
            <person name="Grzebelus E."/>
            <person name="Grzebelus D."/>
            <person name="Ashrafi H."/>
            <person name="Zheng Z."/>
            <person name="Cheng S."/>
            <person name="Spooner D."/>
            <person name="Van Deynze A."/>
            <person name="Simon P."/>
        </authorList>
    </citation>
    <scope>NUCLEOTIDE SEQUENCE</scope>
    <source>
        <tissue evidence="4">Leaf</tissue>
    </source>
</reference>
<name>A0AAF1B661_DAUCS</name>
<reference evidence="4" key="2">
    <citation type="submission" date="2022-03" db="EMBL/GenBank/DDBJ databases">
        <title>Draft title - Genomic analysis of global carrot germplasm unveils the trajectory of domestication and the origin of high carotenoid orange carrot.</title>
        <authorList>
            <person name="Iorizzo M."/>
            <person name="Ellison S."/>
            <person name="Senalik D."/>
            <person name="Macko-Podgorni A."/>
            <person name="Grzebelus D."/>
            <person name="Bostan H."/>
            <person name="Rolling W."/>
            <person name="Curaba J."/>
            <person name="Simon P."/>
        </authorList>
    </citation>
    <scope>NUCLEOTIDE SEQUENCE</scope>
    <source>
        <tissue evidence="4">Leaf</tissue>
    </source>
</reference>
<dbReference type="InterPro" id="IPR049172">
    <property type="entry name" value="DUF6857_pln"/>
</dbReference>
<dbReference type="Pfam" id="PF06075">
    <property type="entry name" value="DUF936"/>
    <property type="match status" value="1"/>
</dbReference>
<dbReference type="Proteomes" id="UP000077755">
    <property type="component" value="Chromosome 7"/>
</dbReference>
<feature type="domain" description="DUF6857" evidence="3">
    <location>
        <begin position="213"/>
        <end position="449"/>
    </location>
</feature>
<dbReference type="PANTHER" id="PTHR31928">
    <property type="entry name" value="EXPRESSED PROTEIN"/>
    <property type="match status" value="1"/>
</dbReference>
<evidence type="ECO:0000256" key="1">
    <source>
        <dbReference type="SAM" id="MobiDB-lite"/>
    </source>
</evidence>
<feature type="domain" description="DUF936" evidence="2">
    <location>
        <begin position="4"/>
        <end position="119"/>
    </location>
</feature>
<dbReference type="EMBL" id="CP093349">
    <property type="protein sequence ID" value="WOH08059.1"/>
    <property type="molecule type" value="Genomic_DNA"/>
</dbReference>
<evidence type="ECO:0000313" key="4">
    <source>
        <dbReference type="EMBL" id="WOH08059.1"/>
    </source>
</evidence>
<evidence type="ECO:0000313" key="5">
    <source>
        <dbReference type="Proteomes" id="UP000077755"/>
    </source>
</evidence>
<proteinExistence type="predicted"/>
<accession>A0AAF1B661</accession>
<keyword evidence="5" id="KW-1185">Reference proteome</keyword>
<protein>
    <submittedName>
        <fullName evidence="4">Uncharacterized protein</fullName>
    </submittedName>
</protein>
<sequence>MATLTPGILLKLLQTMNSTTRVTGDHRSPILQVIGIVPALAGSTDLWPNHGFFLSLSDSINSTYVSLSEKDTDLILTNRLQIGQFVYIEKLEFDSPVPRANGIRPIAGRHPFVGSPEQLRVKLSSSSREFVIQPVSDTDLGHDPISTASLSKRPEIVKKDENVRELRTRQVVKKDIEDSEGGNGKVVNKVPQPQRFSSPAARKKSIGAAIELEAMQRKIVASTAAAEALQEAVATESILRSLSMFSHLCSTSKAGNPLPTIDGFMSIYSDVAKSAAVAESVFTSHKSSSPTNNISTNQSKFSLWVEAALATDLEVVSLLTNQNIEAPTTLQKSSSKNQSPSTADAWIRGYGMKETAELGTKLQKDMQMWFIRFVEESIDAGFQVFGKSGNTAGGLNGSPIAAILSQLKRVNEWLDRVVLKRDDLLTQKIERLKRKIYGFVIQHVGTTADMQIASS</sequence>
<dbReference type="InterPro" id="IPR010341">
    <property type="entry name" value="DUF936_pln"/>
</dbReference>